<dbReference type="Proteomes" id="UP001604267">
    <property type="component" value="Unassembled WGS sequence"/>
</dbReference>
<evidence type="ECO:0000256" key="1">
    <source>
        <dbReference type="SAM" id="MobiDB-lite"/>
    </source>
</evidence>
<keyword evidence="4" id="KW-1185">Reference proteome</keyword>
<keyword evidence="2" id="KW-0732">Signal</keyword>
<protein>
    <submittedName>
        <fullName evidence="3">Uncharacterized protein</fullName>
    </submittedName>
</protein>
<organism evidence="3 4">
    <name type="scientific">Streptomyces cinerochromogenes</name>
    <dbReference type="NCBI Taxonomy" id="66422"/>
    <lineage>
        <taxon>Bacteria</taxon>
        <taxon>Bacillati</taxon>
        <taxon>Actinomycetota</taxon>
        <taxon>Actinomycetes</taxon>
        <taxon>Kitasatosporales</taxon>
        <taxon>Streptomycetaceae</taxon>
        <taxon>Streptomyces</taxon>
    </lineage>
</organism>
<accession>A0ABW7B5N3</accession>
<sequence>MIRSIRKQNRVPSSRALALATLTASAAFAGGVVIPAGAALAAPMPDSAVVASAPGKGHHHKHLCTDKKWHKKHYKDSKYSCWYQNKQFFWDKQHKVFFVEKDNKPRFFAPSVNNINFFQNVSITNNQTNNITNNGTINGGININNGNQFKDEKGIEKLADQKKKDEEQKKADEQKKQQEEEQKKADEQKKQQEEEQKKADEQKKQQEEEQK</sequence>
<feature type="signal peptide" evidence="2">
    <location>
        <begin position="1"/>
        <end position="29"/>
    </location>
</feature>
<name>A0ABW7B5N3_9ACTN</name>
<comment type="caution">
    <text evidence="3">The sequence shown here is derived from an EMBL/GenBank/DDBJ whole genome shotgun (WGS) entry which is preliminary data.</text>
</comment>
<dbReference type="EMBL" id="JBICYV010000007">
    <property type="protein sequence ID" value="MFG3012116.1"/>
    <property type="molecule type" value="Genomic_DNA"/>
</dbReference>
<proteinExistence type="predicted"/>
<feature type="non-terminal residue" evidence="3">
    <location>
        <position position="211"/>
    </location>
</feature>
<dbReference type="RefSeq" id="WP_392818149.1">
    <property type="nucleotide sequence ID" value="NZ_JBICYV010000007.1"/>
</dbReference>
<feature type="region of interest" description="Disordered" evidence="1">
    <location>
        <begin position="154"/>
        <end position="211"/>
    </location>
</feature>
<evidence type="ECO:0000313" key="3">
    <source>
        <dbReference type="EMBL" id="MFG3012116.1"/>
    </source>
</evidence>
<reference evidence="3 4" key="1">
    <citation type="submission" date="2024-10" db="EMBL/GenBank/DDBJ databases">
        <title>The Natural Products Discovery Center: Release of the First 8490 Sequenced Strains for Exploring Actinobacteria Biosynthetic Diversity.</title>
        <authorList>
            <person name="Kalkreuter E."/>
            <person name="Kautsar S.A."/>
            <person name="Yang D."/>
            <person name="Bader C.D."/>
            <person name="Teijaro C.N."/>
            <person name="Fluegel L."/>
            <person name="Davis C.M."/>
            <person name="Simpson J.R."/>
            <person name="Lauterbach L."/>
            <person name="Steele A.D."/>
            <person name="Gui C."/>
            <person name="Meng S."/>
            <person name="Li G."/>
            <person name="Viehrig K."/>
            <person name="Ye F."/>
            <person name="Su P."/>
            <person name="Kiefer A.F."/>
            <person name="Nichols A."/>
            <person name="Cepeda A.J."/>
            <person name="Yan W."/>
            <person name="Fan B."/>
            <person name="Jiang Y."/>
            <person name="Adhikari A."/>
            <person name="Zheng C.-J."/>
            <person name="Schuster L."/>
            <person name="Cowan T.M."/>
            <person name="Smanski M.J."/>
            <person name="Chevrette M.G."/>
            <person name="De Carvalho L.P.S."/>
            <person name="Shen B."/>
        </authorList>
    </citation>
    <scope>NUCLEOTIDE SEQUENCE [LARGE SCALE GENOMIC DNA]</scope>
    <source>
        <strain evidence="3 4">NPDC048320</strain>
    </source>
</reference>
<gene>
    <name evidence="3" type="ORF">ACGFZB_16925</name>
</gene>
<evidence type="ECO:0000313" key="4">
    <source>
        <dbReference type="Proteomes" id="UP001604267"/>
    </source>
</evidence>
<feature type="chain" id="PRO_5045812769" evidence="2">
    <location>
        <begin position="30"/>
        <end position="211"/>
    </location>
</feature>
<evidence type="ECO:0000256" key="2">
    <source>
        <dbReference type="SAM" id="SignalP"/>
    </source>
</evidence>